<keyword evidence="3 6" id="KW-0812">Transmembrane</keyword>
<dbReference type="RefSeq" id="WP_191634991.1">
    <property type="nucleotide sequence ID" value="NZ_CABVHP010000002.1"/>
</dbReference>
<evidence type="ECO:0000313" key="7">
    <source>
        <dbReference type="EMBL" id="VVN80157.1"/>
    </source>
</evidence>
<feature type="transmembrane region" description="Helical" evidence="6">
    <location>
        <begin position="34"/>
        <end position="51"/>
    </location>
</feature>
<evidence type="ECO:0000256" key="4">
    <source>
        <dbReference type="ARBA" id="ARBA00022989"/>
    </source>
</evidence>
<feature type="transmembrane region" description="Helical" evidence="6">
    <location>
        <begin position="127"/>
        <end position="144"/>
    </location>
</feature>
<keyword evidence="4 6" id="KW-1133">Transmembrane helix</keyword>
<feature type="transmembrane region" description="Helical" evidence="6">
    <location>
        <begin position="6"/>
        <end position="22"/>
    </location>
</feature>
<feature type="transmembrane region" description="Helical" evidence="6">
    <location>
        <begin position="206"/>
        <end position="225"/>
    </location>
</feature>
<reference evidence="7 8" key="1">
    <citation type="submission" date="2019-09" db="EMBL/GenBank/DDBJ databases">
        <authorList>
            <person name="Chandra G."/>
            <person name="Truman W A."/>
        </authorList>
    </citation>
    <scope>NUCLEOTIDE SEQUENCE [LARGE SCALE GENOMIC DNA]</scope>
    <source>
        <strain evidence="7">PS704</strain>
    </source>
</reference>
<gene>
    <name evidence="7" type="ORF">PS704_01038</name>
</gene>
<dbReference type="GO" id="GO:0005886">
    <property type="term" value="C:plasma membrane"/>
    <property type="evidence" value="ECO:0007669"/>
    <property type="project" value="UniProtKB-SubCell"/>
</dbReference>
<accession>A0A5E7AU57</accession>
<evidence type="ECO:0000256" key="3">
    <source>
        <dbReference type="ARBA" id="ARBA00022692"/>
    </source>
</evidence>
<proteinExistence type="predicted"/>
<feature type="transmembrane region" description="Helical" evidence="6">
    <location>
        <begin position="97"/>
        <end position="115"/>
    </location>
</feature>
<protein>
    <recommendedName>
        <fullName evidence="9">Cytochrome c oxidase assembly protein</fullName>
    </recommendedName>
</protein>
<dbReference type="Proteomes" id="UP000326557">
    <property type="component" value="Unassembled WGS sequence"/>
</dbReference>
<keyword evidence="5 6" id="KW-0472">Membrane</keyword>
<comment type="subcellular location">
    <subcellularLocation>
        <location evidence="1">Cell membrane</location>
        <topology evidence="1">Multi-pass membrane protein</topology>
    </subcellularLocation>
</comment>
<evidence type="ECO:0000313" key="8">
    <source>
        <dbReference type="Proteomes" id="UP000326557"/>
    </source>
</evidence>
<feature type="transmembrane region" description="Helical" evidence="6">
    <location>
        <begin position="164"/>
        <end position="186"/>
    </location>
</feature>
<dbReference type="EMBL" id="CABVHP010000002">
    <property type="protein sequence ID" value="VVN80157.1"/>
    <property type="molecule type" value="Genomic_DNA"/>
</dbReference>
<keyword evidence="2" id="KW-1003">Cell membrane</keyword>
<evidence type="ECO:0000256" key="2">
    <source>
        <dbReference type="ARBA" id="ARBA00022475"/>
    </source>
</evidence>
<dbReference type="Pfam" id="PF09678">
    <property type="entry name" value="Caa3_CtaG"/>
    <property type="match status" value="1"/>
</dbReference>
<evidence type="ECO:0000256" key="6">
    <source>
        <dbReference type="SAM" id="Phobius"/>
    </source>
</evidence>
<name>A0A5E7AU57_PSEFL</name>
<sequence length="254" mass="27847">MSGFSSWAWLELLPIAVFVCWVSGGPKGWKRQPLLLGGAALVFLLGMQPALDAAARHSVWLHCLQSALIHHLAPILLLFAVAREPASEAGFTKEGRAVRIWVVIAFGAMTGVWMLPQLHQRLMDDATLYALMKWAMAVSGLWLCRVMGRYCQRADVPLRKQWSFSLGVALPQVLVGLMLLLSPPLYPMHGHSMMHMHGVGNMSAQLDQFLGGALMCLSALLLLWVDRVMHRKPVPTINAVGPRVNGQTGVCTPG</sequence>
<dbReference type="AlphaFoldDB" id="A0A5E7AU57"/>
<evidence type="ECO:0000256" key="1">
    <source>
        <dbReference type="ARBA" id="ARBA00004651"/>
    </source>
</evidence>
<evidence type="ECO:0000256" key="5">
    <source>
        <dbReference type="ARBA" id="ARBA00023136"/>
    </source>
</evidence>
<feature type="transmembrane region" description="Helical" evidence="6">
    <location>
        <begin position="57"/>
        <end position="81"/>
    </location>
</feature>
<organism evidence="7 8">
    <name type="scientific">Pseudomonas fluorescens</name>
    <dbReference type="NCBI Taxonomy" id="294"/>
    <lineage>
        <taxon>Bacteria</taxon>
        <taxon>Pseudomonadati</taxon>
        <taxon>Pseudomonadota</taxon>
        <taxon>Gammaproteobacteria</taxon>
        <taxon>Pseudomonadales</taxon>
        <taxon>Pseudomonadaceae</taxon>
        <taxon>Pseudomonas</taxon>
    </lineage>
</organism>
<evidence type="ECO:0008006" key="9">
    <source>
        <dbReference type="Google" id="ProtNLM"/>
    </source>
</evidence>
<dbReference type="InterPro" id="IPR019108">
    <property type="entry name" value="Caa3_assmbl_CtaG-rel"/>
</dbReference>